<comment type="caution">
    <text evidence="1">The sequence shown here is derived from an EMBL/GenBank/DDBJ whole genome shotgun (WGS) entry which is preliminary data.</text>
</comment>
<reference evidence="1 2" key="1">
    <citation type="submission" date="2016-08" db="EMBL/GenBank/DDBJ databases">
        <title>Complete genome sequence of Streptomyces agglomeratus strain 6-3-2, a novel anti-MRSA actinomycete isolated from Wuli of Tebit, China.</title>
        <authorList>
            <person name="Chen X."/>
        </authorList>
    </citation>
    <scope>NUCLEOTIDE SEQUENCE [LARGE SCALE GENOMIC DNA]</scope>
    <source>
        <strain evidence="1 2">6-3-2</strain>
    </source>
</reference>
<evidence type="ECO:0000313" key="2">
    <source>
        <dbReference type="Proteomes" id="UP000095759"/>
    </source>
</evidence>
<sequence length="102" mass="10930">MSVDQNGLLTGAVPPVGVCGFCVAVQLYASEQTPSVEDIFWFIRWPRRGDAVGCGLASYSGTATTYSGGTVERRLPWRARGTAWVPGKTNTLPFTFTAGKLT</sequence>
<proteinExistence type="predicted"/>
<dbReference type="AlphaFoldDB" id="A0A1E5PHI8"/>
<accession>A0A1E5PHI8</accession>
<keyword evidence="2" id="KW-1185">Reference proteome</keyword>
<name>A0A1E5PHI8_9ACTN</name>
<dbReference type="EMBL" id="MEHJ01000001">
    <property type="protein sequence ID" value="OEJ28992.1"/>
    <property type="molecule type" value="Genomic_DNA"/>
</dbReference>
<gene>
    <name evidence="1" type="ORF">AS594_35815</name>
</gene>
<organism evidence="1 2">
    <name type="scientific">Streptomyces agglomeratus</name>
    <dbReference type="NCBI Taxonomy" id="285458"/>
    <lineage>
        <taxon>Bacteria</taxon>
        <taxon>Bacillati</taxon>
        <taxon>Actinomycetota</taxon>
        <taxon>Actinomycetes</taxon>
        <taxon>Kitasatosporales</taxon>
        <taxon>Streptomycetaceae</taxon>
        <taxon>Streptomyces</taxon>
    </lineage>
</organism>
<evidence type="ECO:0000313" key="1">
    <source>
        <dbReference type="EMBL" id="OEJ28992.1"/>
    </source>
</evidence>
<protein>
    <submittedName>
        <fullName evidence="1">Uncharacterized protein</fullName>
    </submittedName>
</protein>
<dbReference type="Proteomes" id="UP000095759">
    <property type="component" value="Unassembled WGS sequence"/>
</dbReference>